<dbReference type="EMBL" id="GBRH01169032">
    <property type="protein sequence ID" value="JAE28864.1"/>
    <property type="molecule type" value="Transcribed_RNA"/>
</dbReference>
<sequence>MSISKQLGCEHDQLTSLLLHRSQRSLCCRPRDVPAQTQGLLASHALLRASG</sequence>
<protein>
    <submittedName>
        <fullName evidence="1">Uncharacterized protein</fullName>
    </submittedName>
</protein>
<name>A0A0A9GZ95_ARUDO</name>
<evidence type="ECO:0000313" key="1">
    <source>
        <dbReference type="EMBL" id="JAE28864.1"/>
    </source>
</evidence>
<dbReference type="AlphaFoldDB" id="A0A0A9GZ95"/>
<reference evidence="1" key="2">
    <citation type="journal article" date="2015" name="Data Brief">
        <title>Shoot transcriptome of the giant reed, Arundo donax.</title>
        <authorList>
            <person name="Barrero R.A."/>
            <person name="Guerrero F.D."/>
            <person name="Moolhuijzen P."/>
            <person name="Goolsby J.A."/>
            <person name="Tidwell J."/>
            <person name="Bellgard S.E."/>
            <person name="Bellgard M.I."/>
        </authorList>
    </citation>
    <scope>NUCLEOTIDE SEQUENCE</scope>
    <source>
        <tissue evidence="1">Shoot tissue taken approximately 20 cm above the soil surface</tissue>
    </source>
</reference>
<organism evidence="1">
    <name type="scientific">Arundo donax</name>
    <name type="common">Giant reed</name>
    <name type="synonym">Donax arundinaceus</name>
    <dbReference type="NCBI Taxonomy" id="35708"/>
    <lineage>
        <taxon>Eukaryota</taxon>
        <taxon>Viridiplantae</taxon>
        <taxon>Streptophyta</taxon>
        <taxon>Embryophyta</taxon>
        <taxon>Tracheophyta</taxon>
        <taxon>Spermatophyta</taxon>
        <taxon>Magnoliopsida</taxon>
        <taxon>Liliopsida</taxon>
        <taxon>Poales</taxon>
        <taxon>Poaceae</taxon>
        <taxon>PACMAD clade</taxon>
        <taxon>Arundinoideae</taxon>
        <taxon>Arundineae</taxon>
        <taxon>Arundo</taxon>
    </lineage>
</organism>
<reference evidence="1" key="1">
    <citation type="submission" date="2014-09" db="EMBL/GenBank/DDBJ databases">
        <authorList>
            <person name="Magalhaes I.L.F."/>
            <person name="Oliveira U."/>
            <person name="Santos F.R."/>
            <person name="Vidigal T.H.D.A."/>
            <person name="Brescovit A.D."/>
            <person name="Santos A.J."/>
        </authorList>
    </citation>
    <scope>NUCLEOTIDE SEQUENCE</scope>
    <source>
        <tissue evidence="1">Shoot tissue taken approximately 20 cm above the soil surface</tissue>
    </source>
</reference>
<proteinExistence type="predicted"/>
<accession>A0A0A9GZ95</accession>